<protein>
    <submittedName>
        <fullName evidence="1">Uncharacterized protein</fullName>
    </submittedName>
</protein>
<proteinExistence type="predicted"/>
<dbReference type="EMBL" id="JAAEAM010000063">
    <property type="protein sequence ID" value="NDV77064.1"/>
    <property type="molecule type" value="Genomic_DNA"/>
</dbReference>
<name>A0A6B2MNK2_9BURK</name>
<reference evidence="1" key="1">
    <citation type="submission" date="2019-11" db="EMBL/GenBank/DDBJ databases">
        <title>Burkholderia cenocepacia CF.</title>
        <authorList>
            <person name="Vianna E.F."/>
            <person name="Marques E.A."/>
            <person name="Albano R.M."/>
            <person name="Leao R.S."/>
        </authorList>
    </citation>
    <scope>NUCLEOTIDE SEQUENCE</scope>
    <source>
        <strain evidence="1">MS-2140</strain>
    </source>
</reference>
<sequence length="92" mass="10369">MNCKPGDMAIVSVPADWPHKTIDGLIVEVVHFVPPRGPGSEWDQRPTWWCTWKAAWFNEHGRMFLEGSLLDSWLRPISGVPVTDDVADEVIA</sequence>
<accession>A0A6B2MNK2</accession>
<gene>
    <name evidence="1" type="ORF">GFJ35_34195</name>
</gene>
<dbReference type="AlphaFoldDB" id="A0A6B2MNK2"/>
<organism evidence="1">
    <name type="scientific">Burkholderia cenocepacia</name>
    <dbReference type="NCBI Taxonomy" id="95486"/>
    <lineage>
        <taxon>Bacteria</taxon>
        <taxon>Pseudomonadati</taxon>
        <taxon>Pseudomonadota</taxon>
        <taxon>Betaproteobacteria</taxon>
        <taxon>Burkholderiales</taxon>
        <taxon>Burkholderiaceae</taxon>
        <taxon>Burkholderia</taxon>
        <taxon>Burkholderia cepacia complex</taxon>
    </lineage>
</organism>
<evidence type="ECO:0000313" key="1">
    <source>
        <dbReference type="EMBL" id="NDV77064.1"/>
    </source>
</evidence>
<comment type="caution">
    <text evidence="1">The sequence shown here is derived from an EMBL/GenBank/DDBJ whole genome shotgun (WGS) entry which is preliminary data.</text>
</comment>
<dbReference type="RefSeq" id="WP_163126144.1">
    <property type="nucleotide sequence ID" value="NZ_JAAEAM010000063.1"/>
</dbReference>